<feature type="region of interest" description="Disordered" evidence="1">
    <location>
        <begin position="164"/>
        <end position="205"/>
    </location>
</feature>
<dbReference type="AlphaFoldDB" id="A0A9W6XL91"/>
<feature type="compositionally biased region" description="Polar residues" evidence="1">
    <location>
        <begin position="123"/>
        <end position="141"/>
    </location>
</feature>
<keyword evidence="3" id="KW-1185">Reference proteome</keyword>
<evidence type="ECO:0000256" key="1">
    <source>
        <dbReference type="SAM" id="MobiDB-lite"/>
    </source>
</evidence>
<reference evidence="2" key="1">
    <citation type="submission" date="2023-04" db="EMBL/GenBank/DDBJ databases">
        <title>Phytophthora lilii NBRC 32176.</title>
        <authorList>
            <person name="Ichikawa N."/>
            <person name="Sato H."/>
            <person name="Tonouchi N."/>
        </authorList>
    </citation>
    <scope>NUCLEOTIDE SEQUENCE</scope>
    <source>
        <strain evidence="2">NBRC 32176</strain>
    </source>
</reference>
<feature type="compositionally biased region" description="Polar residues" evidence="1">
    <location>
        <begin position="194"/>
        <end position="205"/>
    </location>
</feature>
<sequence length="205" mass="23073">MAAARRHYTTETPVKPVVDNNKLWRRSEVMPVDRRSNNESYDITSSAKDKLNTPSWEMGVHVEEDPSGLSPALRKQVEDNWQRRNQTLSQRRQTPSRKFVHDDFSASFASQLDWPTKTKKSEAQNGTSKARSGTTFVKASTMSPTRKLAPYSCDNLASVTTPTSTISFHTPSAAVQRLHSSHQQPPPPRPLRSNGTFQPTLRVNL</sequence>
<gene>
    <name evidence="2" type="ORF">Plil01_001658400</name>
</gene>
<accession>A0A9W6XL91</accession>
<comment type="caution">
    <text evidence="2">The sequence shown here is derived from an EMBL/GenBank/DDBJ whole genome shotgun (WGS) entry which is preliminary data.</text>
</comment>
<proteinExistence type="predicted"/>
<evidence type="ECO:0000313" key="3">
    <source>
        <dbReference type="Proteomes" id="UP001165083"/>
    </source>
</evidence>
<evidence type="ECO:0000313" key="2">
    <source>
        <dbReference type="EMBL" id="GMF40829.1"/>
    </source>
</evidence>
<feature type="region of interest" description="Disordered" evidence="1">
    <location>
        <begin position="34"/>
        <end position="55"/>
    </location>
</feature>
<dbReference type="OrthoDB" id="79427at2759"/>
<organism evidence="2 3">
    <name type="scientific">Phytophthora lilii</name>
    <dbReference type="NCBI Taxonomy" id="2077276"/>
    <lineage>
        <taxon>Eukaryota</taxon>
        <taxon>Sar</taxon>
        <taxon>Stramenopiles</taxon>
        <taxon>Oomycota</taxon>
        <taxon>Peronosporomycetes</taxon>
        <taxon>Peronosporales</taxon>
        <taxon>Peronosporaceae</taxon>
        <taxon>Phytophthora</taxon>
    </lineage>
</organism>
<name>A0A9W6XL91_9STRA</name>
<dbReference type="Proteomes" id="UP001165083">
    <property type="component" value="Unassembled WGS sequence"/>
</dbReference>
<protein>
    <submittedName>
        <fullName evidence="2">Unnamed protein product</fullName>
    </submittedName>
</protein>
<dbReference type="EMBL" id="BSXW01002101">
    <property type="protein sequence ID" value="GMF40829.1"/>
    <property type="molecule type" value="Genomic_DNA"/>
</dbReference>
<feature type="region of interest" description="Disordered" evidence="1">
    <location>
        <begin position="115"/>
        <end position="141"/>
    </location>
</feature>